<reference evidence="4 5" key="1">
    <citation type="submission" date="2020-08" db="EMBL/GenBank/DDBJ databases">
        <title>Plant Genome Project.</title>
        <authorList>
            <person name="Zhang R.-G."/>
        </authorList>
    </citation>
    <scope>NUCLEOTIDE SEQUENCE [LARGE SCALE GENOMIC DNA]</scope>
    <source>
        <tissue evidence="4">Rhizome</tissue>
    </source>
</reference>
<comment type="caution">
    <text evidence="4">The sequence shown here is derived from an EMBL/GenBank/DDBJ whole genome shotgun (WGS) entry which is preliminary data.</text>
</comment>
<evidence type="ECO:0000256" key="1">
    <source>
        <dbReference type="ARBA" id="ARBA00007133"/>
    </source>
</evidence>
<dbReference type="Proteomes" id="UP000734854">
    <property type="component" value="Unassembled WGS sequence"/>
</dbReference>
<dbReference type="InterPro" id="IPR009395">
    <property type="entry name" value="BLOC1S1"/>
</dbReference>
<gene>
    <name evidence="4" type="ORF">ZIOFF_033916</name>
</gene>
<dbReference type="PANTHER" id="PTHR13073">
    <property type="entry name" value="BLOC-1 COMPLEX SUBUNIT 1"/>
    <property type="match status" value="1"/>
</dbReference>
<keyword evidence="3" id="KW-1133">Transmembrane helix</keyword>
<dbReference type="Pfam" id="PF06320">
    <property type="entry name" value="GCN5L1"/>
    <property type="match status" value="1"/>
</dbReference>
<dbReference type="GO" id="GO:0016197">
    <property type="term" value="P:endosomal transport"/>
    <property type="evidence" value="ECO:0007669"/>
    <property type="project" value="TreeGrafter"/>
</dbReference>
<proteinExistence type="inferred from homology"/>
<evidence type="ECO:0000313" key="4">
    <source>
        <dbReference type="EMBL" id="KAG6508542.1"/>
    </source>
</evidence>
<evidence type="ECO:0000313" key="5">
    <source>
        <dbReference type="Proteomes" id="UP000734854"/>
    </source>
</evidence>
<name>A0A8J5GKE0_ZINOF</name>
<evidence type="ECO:0000256" key="2">
    <source>
        <dbReference type="ARBA" id="ARBA00019577"/>
    </source>
</evidence>
<protein>
    <recommendedName>
        <fullName evidence="2">Biogenesis of lysosome-related organelles complex 1 subunit 1</fullName>
    </recommendedName>
</protein>
<keyword evidence="5" id="KW-1185">Reference proteome</keyword>
<keyword evidence="3" id="KW-0472">Membrane</keyword>
<dbReference type="EMBL" id="JACMSC010000009">
    <property type="protein sequence ID" value="KAG6508542.1"/>
    <property type="molecule type" value="Genomic_DNA"/>
</dbReference>
<feature type="transmembrane region" description="Helical" evidence="3">
    <location>
        <begin position="29"/>
        <end position="50"/>
    </location>
</feature>
<comment type="similarity">
    <text evidence="1">Belongs to the BLOC1S1 family.</text>
</comment>
<dbReference type="AlphaFoldDB" id="A0A8J5GKE0"/>
<keyword evidence="3" id="KW-0812">Transmembrane</keyword>
<accession>A0A8J5GKE0</accession>
<evidence type="ECO:0000256" key="3">
    <source>
        <dbReference type="SAM" id="Phobius"/>
    </source>
</evidence>
<sequence>MSLTSEVSGTSEKGANILASEKMAPSGQLVFAVGIGALLFVPVFKAITGLPPYIGDVTSMYIDFGICLESAEVLRNLANYLDTHIPNVELIAIEGHQADQTLIVKAQKGSRSNGGCEGGGGKFGIVASTDRPGTSTKVNLHQRENSSVMLFPLADKAKKDALQTAIRVSELLVETVNGQVEATFINEKRIELEIRALVSTIMRYKKQTDQWLAASHALNTVIKEIGDFENWMKIMDFDCKTVNAAIRNIHQI</sequence>
<dbReference type="PANTHER" id="PTHR13073:SF0">
    <property type="entry name" value="BIOGENESIS OF LYSOSOME-RELATED ORGANELLES COMPLEX 1 SUBUNIT 1"/>
    <property type="match status" value="1"/>
</dbReference>
<organism evidence="4 5">
    <name type="scientific">Zingiber officinale</name>
    <name type="common">Ginger</name>
    <name type="synonym">Amomum zingiber</name>
    <dbReference type="NCBI Taxonomy" id="94328"/>
    <lineage>
        <taxon>Eukaryota</taxon>
        <taxon>Viridiplantae</taxon>
        <taxon>Streptophyta</taxon>
        <taxon>Embryophyta</taxon>
        <taxon>Tracheophyta</taxon>
        <taxon>Spermatophyta</taxon>
        <taxon>Magnoliopsida</taxon>
        <taxon>Liliopsida</taxon>
        <taxon>Zingiberales</taxon>
        <taxon>Zingiberaceae</taxon>
        <taxon>Zingiber</taxon>
    </lineage>
</organism>
<dbReference type="GO" id="GO:0031083">
    <property type="term" value="C:BLOC-1 complex"/>
    <property type="evidence" value="ECO:0007669"/>
    <property type="project" value="InterPro"/>
</dbReference>